<feature type="transmembrane region" description="Helical" evidence="1">
    <location>
        <begin position="131"/>
        <end position="151"/>
    </location>
</feature>
<dbReference type="RefSeq" id="WP_231062178.1">
    <property type="nucleotide sequence ID" value="NZ_JAJNOR010000003.1"/>
</dbReference>
<comment type="caution">
    <text evidence="2">The sequence shown here is derived from an EMBL/GenBank/DDBJ whole genome shotgun (WGS) entry which is preliminary data.</text>
</comment>
<keyword evidence="1" id="KW-0812">Transmembrane</keyword>
<name>A0AAP2RHW0_9FIRM</name>
<reference evidence="2 3" key="1">
    <citation type="submission" date="2021-11" db="EMBL/GenBank/DDBJ databases">
        <title>Lacrimispora sp. nov. NSJ-141 isolated from human feces.</title>
        <authorList>
            <person name="Abdugheni R."/>
        </authorList>
    </citation>
    <scope>NUCLEOTIDE SEQUENCE [LARGE SCALE GENOMIC DNA]</scope>
    <source>
        <strain evidence="2 3">NSJ-141</strain>
    </source>
</reference>
<feature type="transmembrane region" description="Helical" evidence="1">
    <location>
        <begin position="234"/>
        <end position="254"/>
    </location>
</feature>
<feature type="transmembrane region" description="Helical" evidence="1">
    <location>
        <begin position="34"/>
        <end position="54"/>
    </location>
</feature>
<feature type="transmembrane region" description="Helical" evidence="1">
    <location>
        <begin position="384"/>
        <end position="403"/>
    </location>
</feature>
<feature type="transmembrane region" description="Helical" evidence="1">
    <location>
        <begin position="66"/>
        <end position="85"/>
    </location>
</feature>
<dbReference type="Proteomes" id="UP001299265">
    <property type="component" value="Unassembled WGS sequence"/>
</dbReference>
<evidence type="ECO:0000313" key="3">
    <source>
        <dbReference type="Proteomes" id="UP001299265"/>
    </source>
</evidence>
<proteinExistence type="predicted"/>
<organism evidence="2 3">
    <name type="scientific">Lientehia hominis</name>
    <dbReference type="NCBI Taxonomy" id="2897778"/>
    <lineage>
        <taxon>Bacteria</taxon>
        <taxon>Bacillati</taxon>
        <taxon>Bacillota</taxon>
        <taxon>Clostridia</taxon>
        <taxon>Lachnospirales</taxon>
        <taxon>Lachnospiraceae</taxon>
        <taxon>Lientehia</taxon>
    </lineage>
</organism>
<evidence type="ECO:0000256" key="1">
    <source>
        <dbReference type="SAM" id="Phobius"/>
    </source>
</evidence>
<dbReference type="AlphaFoldDB" id="A0AAP2RHW0"/>
<feature type="transmembrane region" description="Helical" evidence="1">
    <location>
        <begin position="91"/>
        <end position="110"/>
    </location>
</feature>
<feature type="transmembrane region" description="Helical" evidence="1">
    <location>
        <begin position="362"/>
        <end position="378"/>
    </location>
</feature>
<gene>
    <name evidence="2" type="ORF">LQE92_06485</name>
</gene>
<keyword evidence="1" id="KW-0472">Membrane</keyword>
<feature type="transmembrane region" description="Helical" evidence="1">
    <location>
        <begin position="171"/>
        <end position="188"/>
    </location>
</feature>
<keyword evidence="1" id="KW-1133">Transmembrane helix</keyword>
<evidence type="ECO:0000313" key="2">
    <source>
        <dbReference type="EMBL" id="MCD2492277.1"/>
    </source>
</evidence>
<feature type="transmembrane region" description="Helical" evidence="1">
    <location>
        <begin position="274"/>
        <end position="296"/>
    </location>
</feature>
<dbReference type="EMBL" id="JAJNOR010000003">
    <property type="protein sequence ID" value="MCD2492277.1"/>
    <property type="molecule type" value="Genomic_DNA"/>
</dbReference>
<accession>A0AAP2RHW0</accession>
<protein>
    <submittedName>
        <fullName evidence="2">Uncharacterized protein</fullName>
    </submittedName>
</protein>
<feature type="transmembrane region" description="Helical" evidence="1">
    <location>
        <begin position="209"/>
        <end position="228"/>
    </location>
</feature>
<feature type="transmembrane region" description="Helical" evidence="1">
    <location>
        <begin position="326"/>
        <end position="350"/>
    </location>
</feature>
<sequence length="404" mass="47144">MKVSKKTFLVNVIFICFVFQQALQYCPIREIAYCFQYVDEIITLLFLLIIFYNYKKLSNLIRIEKRIIITFGIILLIGIISTFFYQYQSWLISFQDAFICSKFLIVYIAIRTCFQKYTAEDICKRILKTTKFIVIIFFVLSINDAFFKPIFHTMGHRLFARSIMLLYPHPTYLASVAYIMLLILAIINSSNKKIFKYMIMDSCIIILTFRYKAVAAVVIFWMLYFYILKIKAKSKLFIGLFSTISCVLIGYEQIEKYFFSVGFSARQVLLDDSIMLALTHWPLGCGFATFGSSLSVTNYSIIYQNLGYGYINGLSKETAAFLNDGFWPIMLGQFGIIAFLLFLYIVYLLFKIVFRHKIDSTYFISELSILGFMLITSLGETSYFSPYAIIYFIFFGLCINKHFK</sequence>
<keyword evidence="3" id="KW-1185">Reference proteome</keyword>